<evidence type="ECO:0000313" key="1">
    <source>
        <dbReference type="EMBL" id="GII28481.1"/>
    </source>
</evidence>
<organism evidence="1 2">
    <name type="scientific">Planotetraspora mira</name>
    <dbReference type="NCBI Taxonomy" id="58121"/>
    <lineage>
        <taxon>Bacteria</taxon>
        <taxon>Bacillati</taxon>
        <taxon>Actinomycetota</taxon>
        <taxon>Actinomycetes</taxon>
        <taxon>Streptosporangiales</taxon>
        <taxon>Streptosporangiaceae</taxon>
        <taxon>Planotetraspora</taxon>
    </lineage>
</organism>
<accession>A0A8J3TME2</accession>
<proteinExistence type="predicted"/>
<evidence type="ECO:0000313" key="2">
    <source>
        <dbReference type="Proteomes" id="UP000650628"/>
    </source>
</evidence>
<sequence>MFSALRSKISRKPVLDPCLGDADASRLREALEKRDWRSVRDFLNTVTDPDDRAFYLGICQTTPGVQEWIDEWTAAEPDTTLPVLVQGANGIQWAWDARGRAGSAQTTARQFREFHRRLKVAEDHLRDVVRRDPDDVDAWSGLVTTARGLELGKPEARRRFDEVTRRHPLHIYAHDQMLQGLCAKWFGSDKDMFSFARQAVTKSPPGNPLGHLVAVAHFEFWSGNGPDNHMTRSKVRDELHAAANHSVRHADYRPRLGGQVSHNWFAFAFSLSGDFTAAREHFDIIGQSITSSPWQMYGDPVEMFQKMRAEARKRG</sequence>
<evidence type="ECO:0008006" key="3">
    <source>
        <dbReference type="Google" id="ProtNLM"/>
    </source>
</evidence>
<name>A0A8J3TME2_9ACTN</name>
<gene>
    <name evidence="1" type="ORF">Pmi06nite_19230</name>
</gene>
<dbReference type="Proteomes" id="UP000650628">
    <property type="component" value="Unassembled WGS sequence"/>
</dbReference>
<reference evidence="1 2" key="1">
    <citation type="submission" date="2021-01" db="EMBL/GenBank/DDBJ databases">
        <title>Whole genome shotgun sequence of Planotetraspora mira NBRC 15435.</title>
        <authorList>
            <person name="Komaki H."/>
            <person name="Tamura T."/>
        </authorList>
    </citation>
    <scope>NUCLEOTIDE SEQUENCE [LARGE SCALE GENOMIC DNA]</scope>
    <source>
        <strain evidence="1 2">NBRC 15435</strain>
    </source>
</reference>
<dbReference type="EMBL" id="BOOO01000009">
    <property type="protein sequence ID" value="GII28481.1"/>
    <property type="molecule type" value="Genomic_DNA"/>
</dbReference>
<protein>
    <recommendedName>
        <fullName evidence="3">DUF4034 domain-containing protein</fullName>
    </recommendedName>
</protein>
<keyword evidence="2" id="KW-1185">Reference proteome</keyword>
<dbReference type="AlphaFoldDB" id="A0A8J3TME2"/>
<comment type="caution">
    <text evidence="1">The sequence shown here is derived from an EMBL/GenBank/DDBJ whole genome shotgun (WGS) entry which is preliminary data.</text>
</comment>